<accession>A0ABD3GRQ6</accession>
<dbReference type="InterPro" id="IPR054722">
    <property type="entry name" value="PolX-like_BBD"/>
</dbReference>
<evidence type="ECO:0000313" key="14">
    <source>
        <dbReference type="Proteomes" id="UP001633002"/>
    </source>
</evidence>
<keyword evidence="2" id="KW-0548">Nucleotidyltransferase</keyword>
<dbReference type="Pfam" id="PF13976">
    <property type="entry name" value="gag_pre-integrs"/>
    <property type="match status" value="1"/>
</dbReference>
<dbReference type="CDD" id="cd09274">
    <property type="entry name" value="RNase_HI_RT_Ty3"/>
    <property type="match status" value="1"/>
</dbReference>
<dbReference type="PROSITE" id="PS50878">
    <property type="entry name" value="RT_POL"/>
    <property type="match status" value="1"/>
</dbReference>
<evidence type="ECO:0000256" key="4">
    <source>
        <dbReference type="ARBA" id="ARBA00022750"/>
    </source>
</evidence>
<feature type="compositionally biased region" description="Basic and acidic residues" evidence="9">
    <location>
        <begin position="590"/>
        <end position="604"/>
    </location>
</feature>
<dbReference type="InterPro" id="IPR012337">
    <property type="entry name" value="RNaseH-like_sf"/>
</dbReference>
<dbReference type="Pfam" id="PF22936">
    <property type="entry name" value="Pol_BBD"/>
    <property type="match status" value="1"/>
</dbReference>
<feature type="domain" description="Reverse transcriptase" evidence="11">
    <location>
        <begin position="1"/>
        <end position="67"/>
    </location>
</feature>
<dbReference type="EMBL" id="JBJQOH010000007">
    <property type="protein sequence ID" value="KAL3680454.1"/>
    <property type="molecule type" value="Genomic_DNA"/>
</dbReference>
<dbReference type="GO" id="GO:0004190">
    <property type="term" value="F:aspartic-type endopeptidase activity"/>
    <property type="evidence" value="ECO:0007669"/>
    <property type="project" value="UniProtKB-KW"/>
</dbReference>
<dbReference type="InterPro" id="IPR041373">
    <property type="entry name" value="RT_RNaseH"/>
</dbReference>
<evidence type="ECO:0000256" key="9">
    <source>
        <dbReference type="SAM" id="MobiDB-lite"/>
    </source>
</evidence>
<dbReference type="PANTHER" id="PTHR37984">
    <property type="entry name" value="PROTEIN CBG26694"/>
    <property type="match status" value="1"/>
</dbReference>
<protein>
    <submittedName>
        <fullName evidence="13">Uncharacterized protein</fullName>
    </submittedName>
</protein>
<evidence type="ECO:0000256" key="2">
    <source>
        <dbReference type="ARBA" id="ARBA00022695"/>
    </source>
</evidence>
<feature type="compositionally biased region" description="Basic residues" evidence="9">
    <location>
        <begin position="543"/>
        <end position="561"/>
    </location>
</feature>
<keyword evidence="4" id="KW-0645">Protease</keyword>
<feature type="region of interest" description="Disordered" evidence="9">
    <location>
        <begin position="590"/>
        <end position="611"/>
    </location>
</feature>
<dbReference type="Gene3D" id="3.30.420.10">
    <property type="entry name" value="Ribonuclease H-like superfamily/Ribonuclease H"/>
    <property type="match status" value="1"/>
</dbReference>
<evidence type="ECO:0000256" key="1">
    <source>
        <dbReference type="ARBA" id="ARBA00022679"/>
    </source>
</evidence>
<keyword evidence="14" id="KW-1185">Reference proteome</keyword>
<dbReference type="PROSITE" id="PS50994">
    <property type="entry name" value="INTEGRASE"/>
    <property type="match status" value="1"/>
</dbReference>
<dbReference type="InterPro" id="IPR000477">
    <property type="entry name" value="RT_dom"/>
</dbReference>
<evidence type="ECO:0000259" key="11">
    <source>
        <dbReference type="PROSITE" id="PS50878"/>
    </source>
</evidence>
<feature type="region of interest" description="Disordered" evidence="9">
    <location>
        <begin position="1184"/>
        <end position="1228"/>
    </location>
</feature>
<feature type="domain" description="CCHC-type" evidence="10">
    <location>
        <begin position="564"/>
        <end position="579"/>
    </location>
</feature>
<evidence type="ECO:0000259" key="10">
    <source>
        <dbReference type="PROSITE" id="PS50158"/>
    </source>
</evidence>
<evidence type="ECO:0000256" key="3">
    <source>
        <dbReference type="ARBA" id="ARBA00022722"/>
    </source>
</evidence>
<dbReference type="InterPro" id="IPR036397">
    <property type="entry name" value="RNaseH_sf"/>
</dbReference>
<keyword evidence="8" id="KW-0862">Zinc</keyword>
<keyword evidence="8" id="KW-0863">Zinc-finger</keyword>
<evidence type="ECO:0000259" key="12">
    <source>
        <dbReference type="PROSITE" id="PS50994"/>
    </source>
</evidence>
<keyword evidence="4" id="KW-0064">Aspartyl protease</keyword>
<feature type="region of interest" description="Disordered" evidence="9">
    <location>
        <begin position="538"/>
        <end position="561"/>
    </location>
</feature>
<name>A0ABD3GRQ6_9MARC</name>
<evidence type="ECO:0000256" key="8">
    <source>
        <dbReference type="PROSITE-ProRule" id="PRU00047"/>
    </source>
</evidence>
<dbReference type="SUPFAM" id="SSF57756">
    <property type="entry name" value="Retrovirus zinc finger-like domains"/>
    <property type="match status" value="1"/>
</dbReference>
<keyword evidence="5" id="KW-0255">Endonuclease</keyword>
<dbReference type="PANTHER" id="PTHR37984:SF5">
    <property type="entry name" value="PROTEIN NYNRIN-LIKE"/>
    <property type="match status" value="1"/>
</dbReference>
<dbReference type="Pfam" id="PF07727">
    <property type="entry name" value="RVT_2"/>
    <property type="match status" value="1"/>
</dbReference>
<dbReference type="InterPro" id="IPR013103">
    <property type="entry name" value="RVT_2"/>
</dbReference>
<keyword evidence="1" id="KW-0808">Transferase</keyword>
<keyword evidence="7" id="KW-0695">RNA-directed DNA polymerase</keyword>
<dbReference type="InterPro" id="IPR001584">
    <property type="entry name" value="Integrase_cat-core"/>
</dbReference>
<reference evidence="13 14" key="1">
    <citation type="submission" date="2024-09" db="EMBL/GenBank/DDBJ databases">
        <title>Chromosome-scale assembly of Riccia sorocarpa.</title>
        <authorList>
            <person name="Paukszto L."/>
        </authorList>
    </citation>
    <scope>NUCLEOTIDE SEQUENCE [LARGE SCALE GENOMIC DNA]</scope>
    <source>
        <strain evidence="13">LP-2024</strain>
        <tissue evidence="13">Aerial parts of the thallus</tissue>
    </source>
</reference>
<dbReference type="SUPFAM" id="SSF53098">
    <property type="entry name" value="Ribonuclease H-like"/>
    <property type="match status" value="1"/>
</dbReference>
<dbReference type="InterPro" id="IPR043128">
    <property type="entry name" value="Rev_trsase/Diguanyl_cyclase"/>
</dbReference>
<dbReference type="GO" id="GO:0004519">
    <property type="term" value="F:endonuclease activity"/>
    <property type="evidence" value="ECO:0007669"/>
    <property type="project" value="UniProtKB-KW"/>
</dbReference>
<dbReference type="Proteomes" id="UP001633002">
    <property type="component" value="Unassembled WGS sequence"/>
</dbReference>
<evidence type="ECO:0000256" key="6">
    <source>
        <dbReference type="ARBA" id="ARBA00022801"/>
    </source>
</evidence>
<dbReference type="SMART" id="SM00343">
    <property type="entry name" value="ZnF_C2HC"/>
    <property type="match status" value="1"/>
</dbReference>
<dbReference type="InterPro" id="IPR050951">
    <property type="entry name" value="Retrovirus_Pol_polyprotein"/>
</dbReference>
<keyword evidence="3" id="KW-0540">Nuclease</keyword>
<comment type="caution">
    <text evidence="13">The sequence shown here is derived from an EMBL/GenBank/DDBJ whole genome shotgun (WGS) entry which is preliminary data.</text>
</comment>
<dbReference type="GO" id="GO:0003964">
    <property type="term" value="F:RNA-directed DNA polymerase activity"/>
    <property type="evidence" value="ECO:0007669"/>
    <property type="project" value="UniProtKB-KW"/>
</dbReference>
<dbReference type="CDD" id="cd01647">
    <property type="entry name" value="RT_LTR"/>
    <property type="match status" value="1"/>
</dbReference>
<organism evidence="13 14">
    <name type="scientific">Riccia sorocarpa</name>
    <dbReference type="NCBI Taxonomy" id="122646"/>
    <lineage>
        <taxon>Eukaryota</taxon>
        <taxon>Viridiplantae</taxon>
        <taxon>Streptophyta</taxon>
        <taxon>Embryophyta</taxon>
        <taxon>Marchantiophyta</taxon>
        <taxon>Marchantiopsida</taxon>
        <taxon>Marchantiidae</taxon>
        <taxon>Marchantiales</taxon>
        <taxon>Ricciaceae</taxon>
        <taxon>Riccia</taxon>
    </lineage>
</organism>
<evidence type="ECO:0000256" key="5">
    <source>
        <dbReference type="ARBA" id="ARBA00022759"/>
    </source>
</evidence>
<gene>
    <name evidence="13" type="ORF">R1sor_023410</name>
</gene>
<dbReference type="SUPFAM" id="SSF56672">
    <property type="entry name" value="DNA/RNA polymerases"/>
    <property type="match status" value="2"/>
</dbReference>
<dbReference type="FunFam" id="3.30.70.270:FF:000020">
    <property type="entry name" value="Transposon Tf2-6 polyprotein-like Protein"/>
    <property type="match status" value="1"/>
</dbReference>
<sequence length="1716" mass="195260">MNDIFRPYLDKSVIVFLDDILVYNRTRAEHQRHLQQVLEVLRENQLYAKFSKCEFGKTEVDYLGHRVSAKGIQVMKEKVEAIQRWSAPQDQTQLKSFLVLTGFYRRFVRRFAQIAQPLTSLLGKGKAWQWGTTQEIAFEALKDALLHAPILKWYDPSKPIKVATDASGSAIGAVLQQEWEDGWHPVAYFSRKLLPAERNYYTTEREELAIVLATKHWKHYLGDKAFVVETDHKPLVYLETQKDLSKRQIRWAEWRQRFNMTITYVEGKKQLADALTRMPAVNHITTEVKVDADFWTKLINATKTDLISDRAMTSSSEIGKLEFERLSIHGENYEIWKSQCFNVLASKQLDGTIAEGYVIDGADPKARAQAFEALVIIMKHLPPALYKRFRLANNPSTVWKDLKDSYGNIEKLLQPAAIEAWNQLRFLDFKSAQEYDIALQDCTADLEACGLEVICTDTFKMDKTLNTFPDEKSTYAANLRQRKFTKYQDLINEILYNEANERVRARVAKGTLNVNPGMTVSTASNPTPQVDTRSFYTQPQVGKGKKKQFKRQGFKSKGKKPGACRRCGLSGHWQSECRKSWDEVLELRQRRKEHTSSKTQDRPARHATTQAEEKTNLVIHEENPRMPVPEVESFLIERNDETYMALVEDDRQLREQAQYCLVDSGTTQTILTDLEFFQSFTPRPTKITTVNNSSTSFGKGFGSAVIVLPSGQHIRIQRAMYAPHATRNLLSFLDLRKNGFELRTDEGKLVMEDRVNKKAVDSFEQLPNGLYQTAIQYPTGHTVQAMQVMSTLEHEEAVRRWHERLGHPSLDTLQKMVVHQAVRDLPLTRSMFTTNRFNTDMSLCVACARGKLIRKSHDSKQPTGISFLGRLHIDCCGPINPPFGKKRYFMPVIDECSRKTVVQLLESRDQAFAALVQMLLQMRTQFPDHPVQKIRLDNAGEFSSKLFESFCVANGIQVEYSTPHEHEQNGLAEAYIKQLQHVGRTLLMRCNLPAAMWGYAITHANDLMGYWPHSSLNYESPQQVTSGIVPSVRHFKTFGCTVYVPVSPPQRTKMGPQRQMGIYVGAVSRSIIKYLNELGQLFTARFDDCRFDEGTFPLVKGASSELLQIYPDWPGNVPVPPTSSTTREELVRNVLTLNQQVIDELVTKLSSRNGRHNSYPLQGERGVILGPGMHREIVKAGTPAMTEPLKRGRGRPRKEINPLAMSQPKRQRGRPSELVPPMKETGDDTQIISESSKAVPTKSVPTEVDVPLMRQEPTVIGIPDLNHHAHVDDEQLKNAANEEIVLCMCADDYVIYKPNGGIVWKRDQVKLDTQFAMAVAESIHDHEEPMSIAECKASADWPQWRVAIHSELKSLISKGVFRGPLSVPVSATLVDYRWVFVRKRGPDGKILRYKARLVARGFSQRPGFDFTTTYSPVMDLTTYRYLIAFSVQIACNIHVMDVVTAYLYGKLDTEIYMQVPVGISIPADLPRPGLLLVQALYGLKQSGRMWYQRLTSFLLSTGFKTLEINPCIFFRRQGSDFVIVAIYVDDLNLIGTRRGIEEAKSCLSSTFEMKDLGQVTFCLGLQFSRIAGGILVHQTQYLQKVLTKFSMIDCLPRNTPLEVRNLKPEQDIYGPRREGETILPAKYPYLAAIGSLMNAAMTTRPDIAFSVNLLARHSQEPTHRHWNGVKQIMRYDKRPVANGICLPEEWSSDFMAFKEADVGGYIIHTCRNDSFI</sequence>
<dbReference type="InterPro" id="IPR043502">
    <property type="entry name" value="DNA/RNA_pol_sf"/>
</dbReference>
<evidence type="ECO:0000313" key="13">
    <source>
        <dbReference type="EMBL" id="KAL3680454.1"/>
    </source>
</evidence>
<dbReference type="GO" id="GO:0008270">
    <property type="term" value="F:zinc ion binding"/>
    <property type="evidence" value="ECO:0007669"/>
    <property type="project" value="UniProtKB-KW"/>
</dbReference>
<evidence type="ECO:0000256" key="7">
    <source>
        <dbReference type="ARBA" id="ARBA00022918"/>
    </source>
</evidence>
<proteinExistence type="predicted"/>
<keyword evidence="8" id="KW-0479">Metal-binding</keyword>
<feature type="domain" description="Integrase catalytic" evidence="12">
    <location>
        <begin position="858"/>
        <end position="1029"/>
    </location>
</feature>
<dbReference type="Pfam" id="PF17917">
    <property type="entry name" value="RT_RNaseH"/>
    <property type="match status" value="1"/>
</dbReference>
<dbReference type="InterPro" id="IPR025724">
    <property type="entry name" value="GAG-pre-integrase_dom"/>
</dbReference>
<dbReference type="Gene3D" id="3.30.70.270">
    <property type="match status" value="2"/>
</dbReference>
<dbReference type="InterPro" id="IPR036875">
    <property type="entry name" value="Znf_CCHC_sf"/>
</dbReference>
<dbReference type="InterPro" id="IPR001878">
    <property type="entry name" value="Znf_CCHC"/>
</dbReference>
<dbReference type="PROSITE" id="PS50158">
    <property type="entry name" value="ZF_CCHC"/>
    <property type="match status" value="1"/>
</dbReference>
<dbReference type="Pfam" id="PF00078">
    <property type="entry name" value="RVT_1"/>
    <property type="match status" value="1"/>
</dbReference>
<dbReference type="Pfam" id="PF00665">
    <property type="entry name" value="rve"/>
    <property type="match status" value="1"/>
</dbReference>
<keyword evidence="6" id="KW-0378">Hydrolase</keyword>